<feature type="compositionally biased region" description="Basic and acidic residues" evidence="1">
    <location>
        <begin position="720"/>
        <end position="743"/>
    </location>
</feature>
<dbReference type="OrthoDB" id="3544285at2759"/>
<organism evidence="2 3">
    <name type="scientific">Monilinia vaccinii-corymbosi</name>
    <dbReference type="NCBI Taxonomy" id="61207"/>
    <lineage>
        <taxon>Eukaryota</taxon>
        <taxon>Fungi</taxon>
        <taxon>Dikarya</taxon>
        <taxon>Ascomycota</taxon>
        <taxon>Pezizomycotina</taxon>
        <taxon>Leotiomycetes</taxon>
        <taxon>Helotiales</taxon>
        <taxon>Sclerotiniaceae</taxon>
        <taxon>Monilinia</taxon>
    </lineage>
</organism>
<dbReference type="AlphaFoldDB" id="A0A8A3PDS8"/>
<evidence type="ECO:0000313" key="3">
    <source>
        <dbReference type="Proteomes" id="UP000672032"/>
    </source>
</evidence>
<feature type="region of interest" description="Disordered" evidence="1">
    <location>
        <begin position="317"/>
        <end position="340"/>
    </location>
</feature>
<dbReference type="EMBL" id="CP063407">
    <property type="protein sequence ID" value="QSZ33347.1"/>
    <property type="molecule type" value="Genomic_DNA"/>
</dbReference>
<feature type="compositionally biased region" description="Basic and acidic residues" evidence="1">
    <location>
        <begin position="322"/>
        <end position="337"/>
    </location>
</feature>
<evidence type="ECO:0000256" key="1">
    <source>
        <dbReference type="SAM" id="MobiDB-lite"/>
    </source>
</evidence>
<feature type="region of interest" description="Disordered" evidence="1">
    <location>
        <begin position="472"/>
        <end position="504"/>
    </location>
</feature>
<feature type="region of interest" description="Disordered" evidence="1">
    <location>
        <begin position="569"/>
        <end position="588"/>
    </location>
</feature>
<proteinExistence type="predicted"/>
<feature type="compositionally biased region" description="Polar residues" evidence="1">
    <location>
        <begin position="392"/>
        <end position="411"/>
    </location>
</feature>
<sequence length="882" mass="97894">MEGDDPGTGHDPFPVVGKHTALTHFHGIFVTIPVEGKYTIVWLDYIVVQEFLSHTAYPGFRKNISNALKCGLFASPDIASHITSILNAQDGYQLGAKLSTQTVASLTLFRWLLIGYGSSSTRNLFKDSVLNILRGANEFIDQGIQRRVYVESGILYMEPVMTEEWLELARRYTGMLKYWLGVTGEQLIFQQRWGLPKQWISKDEGCWEPTWMSGSLEHLVTELWEAKSTIEKALVEAHQPIDYVLQYSDLLGNESDEDEDDFQEGKVLKFWPHSGKTEWVPSQVTEEEVRISGDLFMNAMSRRETARQNTAAHVPCRFPTHQSERDTASPLHPDRYPTAKHSVPQLRLNGFLLELGKDTAPQVLEDRLAKSQTDGDYTPQTETEPPRYPIDQVTNTPGQPLTGQDTTLQGPSDQLATHQKGEYITSHIQLDRSAIGHGTALQLEPSMPVTGQDSGLQFNLDIITTGKDTVPRVNTETFTTDQTDQDRTPQTQPSQNNTTQDTAPEIKENMDATKRESALQILLAGAPTGQQTTAQVQPAQFTIAEDTVPRVKTNIFATDHEAALIVRSHESTTGQEPPPIGKDTAQIGKSEDSKLWYSARNSPDTPHSRIFSAAPPPSDGTPILPAESNRYPAAATAPPTRPLPPLPQGKADENEAATPVEAPTAEELSDAIISNYAEALLAKQRQQPREVYPLVDYDSELEGERPSLCGCEAESPCNEAHGKQETEGHSTDRDSDTPPRAEGDTISDEVGAEQTNSGHDARYDRPCLRVDMADVEERLAGLDAAELRAMEERNQQDSRSLAEQSQLDLPERDFQLEEELQHSADIKEELLGKLESDTPIASKIRAVEVFFDAVGRETEKVQSWTEELLSAEAKVDRGRKAD</sequence>
<gene>
    <name evidence="2" type="ORF">DSL72_002935</name>
</gene>
<feature type="compositionally biased region" description="Low complexity" evidence="1">
    <location>
        <begin position="475"/>
        <end position="500"/>
    </location>
</feature>
<feature type="region of interest" description="Disordered" evidence="1">
    <location>
        <begin position="707"/>
        <end position="766"/>
    </location>
</feature>
<feature type="compositionally biased region" description="Polar residues" evidence="1">
    <location>
        <begin position="370"/>
        <end position="383"/>
    </location>
</feature>
<feature type="region of interest" description="Disordered" evidence="1">
    <location>
        <begin position="368"/>
        <end position="411"/>
    </location>
</feature>
<dbReference type="Proteomes" id="UP000672032">
    <property type="component" value="Chromosome 3"/>
</dbReference>
<protein>
    <submittedName>
        <fullName evidence="2">Uncharacterized protein</fullName>
    </submittedName>
</protein>
<feature type="compositionally biased region" description="Polar residues" evidence="1">
    <location>
        <begin position="797"/>
        <end position="807"/>
    </location>
</feature>
<evidence type="ECO:0000313" key="2">
    <source>
        <dbReference type="EMBL" id="QSZ33347.1"/>
    </source>
</evidence>
<accession>A0A8A3PDS8</accession>
<keyword evidence="3" id="KW-1185">Reference proteome</keyword>
<reference evidence="2" key="1">
    <citation type="submission" date="2020-10" db="EMBL/GenBank/DDBJ databases">
        <title>Genome Sequence of Monilinia vaccinii-corymbosi Sheds Light on Mummy Berry Disease Infection of Blueberry and Mating Type.</title>
        <authorList>
            <person name="Yow A.G."/>
            <person name="Zhang Y."/>
            <person name="Bansal K."/>
            <person name="Eacker S.M."/>
            <person name="Sullivan S."/>
            <person name="Liachko I."/>
            <person name="Cubeta M.A."/>
            <person name="Rollins J.A."/>
            <person name="Ashrafi H."/>
        </authorList>
    </citation>
    <scope>NUCLEOTIDE SEQUENCE</scope>
    <source>
        <strain evidence="2">RL-1</strain>
    </source>
</reference>
<name>A0A8A3PDS8_9HELO</name>
<feature type="region of interest" description="Disordered" evidence="1">
    <location>
        <begin position="789"/>
        <end position="809"/>
    </location>
</feature>
<feature type="region of interest" description="Disordered" evidence="1">
    <location>
        <begin position="598"/>
        <end position="664"/>
    </location>
</feature>